<keyword evidence="8" id="KW-1185">Reference proteome</keyword>
<dbReference type="EMBL" id="KK914394">
    <property type="protein sequence ID" value="KDP37597.1"/>
    <property type="molecule type" value="Genomic_DNA"/>
</dbReference>
<organism evidence="7 8">
    <name type="scientific">Jatropha curcas</name>
    <name type="common">Barbados nut</name>
    <dbReference type="NCBI Taxonomy" id="180498"/>
    <lineage>
        <taxon>Eukaryota</taxon>
        <taxon>Viridiplantae</taxon>
        <taxon>Streptophyta</taxon>
        <taxon>Embryophyta</taxon>
        <taxon>Tracheophyta</taxon>
        <taxon>Spermatophyta</taxon>
        <taxon>Magnoliopsida</taxon>
        <taxon>eudicotyledons</taxon>
        <taxon>Gunneridae</taxon>
        <taxon>Pentapetalae</taxon>
        <taxon>rosids</taxon>
        <taxon>fabids</taxon>
        <taxon>Malpighiales</taxon>
        <taxon>Euphorbiaceae</taxon>
        <taxon>Crotonoideae</taxon>
        <taxon>Jatropheae</taxon>
        <taxon>Jatropha</taxon>
    </lineage>
</organism>
<dbReference type="PROSITE" id="PS01009">
    <property type="entry name" value="CRISP_1"/>
    <property type="match status" value="2"/>
</dbReference>
<keyword evidence="2 5" id="KW-0732">Signal</keyword>
<name>A0A067KN70_JATCU</name>
<dbReference type="SMART" id="SM00198">
    <property type="entry name" value="SCP"/>
    <property type="match status" value="3"/>
</dbReference>
<proteinExistence type="inferred from homology"/>
<dbReference type="GO" id="GO:0098542">
    <property type="term" value="P:defense response to other organism"/>
    <property type="evidence" value="ECO:0007669"/>
    <property type="project" value="UniProtKB-ARBA"/>
</dbReference>
<evidence type="ECO:0000256" key="2">
    <source>
        <dbReference type="ARBA" id="ARBA00022729"/>
    </source>
</evidence>
<dbReference type="GO" id="GO:0005576">
    <property type="term" value="C:extracellular region"/>
    <property type="evidence" value="ECO:0007669"/>
    <property type="project" value="InterPro"/>
</dbReference>
<dbReference type="FunFam" id="3.40.33.10:FF:000006">
    <property type="entry name" value="Putative pathogenesis-related protein 1"/>
    <property type="match status" value="2"/>
</dbReference>
<dbReference type="PANTHER" id="PTHR10334">
    <property type="entry name" value="CYSTEINE-RICH SECRETORY PROTEIN-RELATED"/>
    <property type="match status" value="1"/>
</dbReference>
<accession>A0A067KN70</accession>
<dbReference type="Proteomes" id="UP000027138">
    <property type="component" value="Unassembled WGS sequence"/>
</dbReference>
<dbReference type="SUPFAM" id="SSF55797">
    <property type="entry name" value="PR-1-like"/>
    <property type="match status" value="3"/>
</dbReference>
<feature type="domain" description="SCP" evidence="6">
    <location>
        <begin position="261"/>
        <end position="392"/>
    </location>
</feature>
<evidence type="ECO:0000256" key="1">
    <source>
        <dbReference type="ARBA" id="ARBA00009923"/>
    </source>
</evidence>
<dbReference type="PROSITE" id="PS01010">
    <property type="entry name" value="CRISP_2"/>
    <property type="match status" value="2"/>
</dbReference>
<evidence type="ECO:0000256" key="4">
    <source>
        <dbReference type="ARBA" id="ARBA00023157"/>
    </source>
</evidence>
<reference evidence="7 8" key="1">
    <citation type="journal article" date="2014" name="PLoS ONE">
        <title>Global Analysis of Gene Expression Profiles in Physic Nut (Jatropha curcas L.) Seedlings Exposed to Salt Stress.</title>
        <authorList>
            <person name="Zhang L."/>
            <person name="Zhang C."/>
            <person name="Wu P."/>
            <person name="Chen Y."/>
            <person name="Li M."/>
            <person name="Jiang H."/>
            <person name="Wu G."/>
        </authorList>
    </citation>
    <scope>NUCLEOTIDE SEQUENCE [LARGE SCALE GENOMIC DNA]</scope>
    <source>
        <strain evidence="8">cv. GZQX0401</strain>
        <tissue evidence="7">Young leaves</tissue>
    </source>
</reference>
<evidence type="ECO:0000256" key="5">
    <source>
        <dbReference type="SAM" id="SignalP"/>
    </source>
</evidence>
<feature type="domain" description="SCP" evidence="6">
    <location>
        <begin position="159"/>
        <end position="252"/>
    </location>
</feature>
<dbReference type="InterPro" id="IPR014044">
    <property type="entry name" value="CAP_dom"/>
</dbReference>
<evidence type="ECO:0000313" key="8">
    <source>
        <dbReference type="Proteomes" id="UP000027138"/>
    </source>
</evidence>
<protein>
    <recommendedName>
        <fullName evidence="6">SCP domain-containing protein</fullName>
    </recommendedName>
</protein>
<dbReference type="Pfam" id="PF00188">
    <property type="entry name" value="CAP"/>
    <property type="match status" value="3"/>
</dbReference>
<feature type="chain" id="PRO_5001639734" description="SCP domain-containing protein" evidence="5">
    <location>
        <begin position="24"/>
        <end position="429"/>
    </location>
</feature>
<dbReference type="InterPro" id="IPR001283">
    <property type="entry name" value="CRISP-related"/>
</dbReference>
<comment type="similarity">
    <text evidence="1">Belongs to the CRISP family.</text>
</comment>
<dbReference type="AlphaFoldDB" id="A0A067KN70"/>
<dbReference type="OrthoDB" id="337038at2759"/>
<dbReference type="InterPro" id="IPR035940">
    <property type="entry name" value="CAP_sf"/>
</dbReference>
<dbReference type="Gene3D" id="3.40.33.10">
    <property type="entry name" value="CAP"/>
    <property type="match status" value="3"/>
</dbReference>
<evidence type="ECO:0000256" key="3">
    <source>
        <dbReference type="ARBA" id="ARBA00022821"/>
    </source>
</evidence>
<dbReference type="InterPro" id="IPR018244">
    <property type="entry name" value="Allrgn_V5/Tpx1_CS"/>
</dbReference>
<keyword evidence="3" id="KW-0611">Plant defense</keyword>
<dbReference type="PRINTS" id="PR00837">
    <property type="entry name" value="V5TPXLIKE"/>
</dbReference>
<feature type="domain" description="SCP" evidence="6">
    <location>
        <begin position="25"/>
        <end position="156"/>
    </location>
</feature>
<evidence type="ECO:0000259" key="6">
    <source>
        <dbReference type="SMART" id="SM00198"/>
    </source>
</evidence>
<gene>
    <name evidence="7" type="ORF">JCGZ_06940</name>
</gene>
<dbReference type="CDD" id="cd05381">
    <property type="entry name" value="CAP_PR-1"/>
    <property type="match status" value="2"/>
</dbReference>
<evidence type="ECO:0000313" key="7">
    <source>
        <dbReference type="EMBL" id="KDP37597.1"/>
    </source>
</evidence>
<keyword evidence="4" id="KW-1015">Disulfide bond</keyword>
<sequence length="429" mass="46489">MLSKILLPLICLTSVTLIIPLHAQDSPQDYVNSHNTARAAVGIGPVTWDNTVAVYARNYANQHIGDCRLVHSAGPYGGNLAGSSGNLSGTAAVKLWVDEKVFYDNISSSGAAGKVCGHYTQVVWRNSVRIGIAKVKCNNGGTFITCNYEPPGNYLQDSDSPQDYVNAHNTARAAVGVGLVTWDNTVEAYARNYANQHIGDCRLVHSAGPYGENLAWSSGDLSGIDAVKLWVDEKAFYDYNSSSCVARKNLCTLTIPLHAQDSPKDYVNAHNTARAAVGVGPVTWDNTVAAYARNYANQHMGDCRLVHSAGPYGENLAWSSSDLSGIDAVKLWVDEKAFYDYNSSSCAAGKVCGHYTQVVWRNSVRIGCAKGKCNNGGTFITCNYDPPGNIVGQRPGNYLQSSGFFFLPEKFCFYHGRARKEFSNFSINS</sequence>
<feature type="signal peptide" evidence="5">
    <location>
        <begin position="1"/>
        <end position="23"/>
    </location>
</feature>